<name>A0A0D0ANJ5_9AGAM</name>
<feature type="domain" description="Integrase zinc-binding" evidence="1">
    <location>
        <begin position="1"/>
        <end position="26"/>
    </location>
</feature>
<feature type="non-terminal residue" evidence="2">
    <location>
        <position position="1"/>
    </location>
</feature>
<dbReference type="Pfam" id="PF17921">
    <property type="entry name" value="Integrase_H2C2"/>
    <property type="match status" value="1"/>
</dbReference>
<feature type="non-terminal residue" evidence="2">
    <location>
        <position position="62"/>
    </location>
</feature>
<protein>
    <recommendedName>
        <fullName evidence="1">Integrase zinc-binding domain-containing protein</fullName>
    </recommendedName>
</protein>
<reference evidence="3" key="2">
    <citation type="submission" date="2015-01" db="EMBL/GenBank/DDBJ databases">
        <title>Evolutionary Origins and Diversification of the Mycorrhizal Mutualists.</title>
        <authorList>
            <consortium name="DOE Joint Genome Institute"/>
            <consortium name="Mycorrhizal Genomics Consortium"/>
            <person name="Kohler A."/>
            <person name="Kuo A."/>
            <person name="Nagy L.G."/>
            <person name="Floudas D."/>
            <person name="Copeland A."/>
            <person name="Barry K.W."/>
            <person name="Cichocki N."/>
            <person name="Veneault-Fourrey C."/>
            <person name="LaButti K."/>
            <person name="Lindquist E.A."/>
            <person name="Lipzen A."/>
            <person name="Lundell T."/>
            <person name="Morin E."/>
            <person name="Murat C."/>
            <person name="Riley R."/>
            <person name="Ohm R."/>
            <person name="Sun H."/>
            <person name="Tunlid A."/>
            <person name="Henrissat B."/>
            <person name="Grigoriev I.V."/>
            <person name="Hibbett D.S."/>
            <person name="Martin F."/>
        </authorList>
    </citation>
    <scope>NUCLEOTIDE SEQUENCE [LARGE SCALE GENOMIC DNA]</scope>
    <source>
        <strain evidence="3">UH-Slu-Lm8-n1</strain>
    </source>
</reference>
<dbReference type="EMBL" id="KN835581">
    <property type="protein sequence ID" value="KIK35872.1"/>
    <property type="molecule type" value="Genomic_DNA"/>
</dbReference>
<dbReference type="HOGENOM" id="CLU_2910593_0_0_1"/>
<gene>
    <name evidence="2" type="ORF">CY34DRAFT_42873</name>
</gene>
<organism evidence="2 3">
    <name type="scientific">Suillus luteus UH-Slu-Lm8-n1</name>
    <dbReference type="NCBI Taxonomy" id="930992"/>
    <lineage>
        <taxon>Eukaryota</taxon>
        <taxon>Fungi</taxon>
        <taxon>Dikarya</taxon>
        <taxon>Basidiomycota</taxon>
        <taxon>Agaricomycotina</taxon>
        <taxon>Agaricomycetes</taxon>
        <taxon>Agaricomycetidae</taxon>
        <taxon>Boletales</taxon>
        <taxon>Suillineae</taxon>
        <taxon>Suillaceae</taxon>
        <taxon>Suillus</taxon>
    </lineage>
</organism>
<sequence length="62" mass="7309">RFWWPHITDDIKWYIRTCHECQVRQNTQLHIPPTVPVPGGIFRKAHLDCMMMLKAGGFDCLV</sequence>
<dbReference type="STRING" id="930992.A0A0D0ANJ5"/>
<evidence type="ECO:0000259" key="1">
    <source>
        <dbReference type="Pfam" id="PF17921"/>
    </source>
</evidence>
<dbReference type="Gene3D" id="1.10.340.70">
    <property type="match status" value="1"/>
</dbReference>
<dbReference type="AlphaFoldDB" id="A0A0D0ANJ5"/>
<dbReference type="InterPro" id="IPR041588">
    <property type="entry name" value="Integrase_H2C2"/>
</dbReference>
<keyword evidence="3" id="KW-1185">Reference proteome</keyword>
<evidence type="ECO:0000313" key="3">
    <source>
        <dbReference type="Proteomes" id="UP000054485"/>
    </source>
</evidence>
<dbReference type="Proteomes" id="UP000054485">
    <property type="component" value="Unassembled WGS sequence"/>
</dbReference>
<accession>A0A0D0ANJ5</accession>
<evidence type="ECO:0000313" key="2">
    <source>
        <dbReference type="EMBL" id="KIK35872.1"/>
    </source>
</evidence>
<reference evidence="2 3" key="1">
    <citation type="submission" date="2014-04" db="EMBL/GenBank/DDBJ databases">
        <authorList>
            <consortium name="DOE Joint Genome Institute"/>
            <person name="Kuo A."/>
            <person name="Ruytinx J."/>
            <person name="Rineau F."/>
            <person name="Colpaert J."/>
            <person name="Kohler A."/>
            <person name="Nagy L.G."/>
            <person name="Floudas D."/>
            <person name="Copeland A."/>
            <person name="Barry K.W."/>
            <person name="Cichocki N."/>
            <person name="Veneault-Fourrey C."/>
            <person name="LaButti K."/>
            <person name="Lindquist E.A."/>
            <person name="Lipzen A."/>
            <person name="Lundell T."/>
            <person name="Morin E."/>
            <person name="Murat C."/>
            <person name="Sun H."/>
            <person name="Tunlid A."/>
            <person name="Henrissat B."/>
            <person name="Grigoriev I.V."/>
            <person name="Hibbett D.S."/>
            <person name="Martin F."/>
            <person name="Nordberg H.P."/>
            <person name="Cantor M.N."/>
            <person name="Hua S.X."/>
        </authorList>
    </citation>
    <scope>NUCLEOTIDE SEQUENCE [LARGE SCALE GENOMIC DNA]</scope>
    <source>
        <strain evidence="2 3">UH-Slu-Lm8-n1</strain>
    </source>
</reference>
<dbReference type="OrthoDB" id="2673428at2759"/>
<proteinExistence type="predicted"/>
<dbReference type="InParanoid" id="A0A0D0ANJ5"/>